<protein>
    <submittedName>
        <fullName evidence="1">Uncharacterized protein</fullName>
    </submittedName>
</protein>
<proteinExistence type="predicted"/>
<accession>A0A6J5WZI3</accession>
<dbReference type="Proteomes" id="UP000507245">
    <property type="component" value="Unassembled WGS sequence"/>
</dbReference>
<dbReference type="AlphaFoldDB" id="A0A6J5WZI3"/>
<gene>
    <name evidence="1" type="ORF">ORAREDHAP_LOCUS25501</name>
</gene>
<reference evidence="2" key="1">
    <citation type="journal article" date="2020" name="Genome Biol.">
        <title>Gamete binning: chromosome-level and haplotype-resolved genome assembly enabled by high-throughput single-cell sequencing of gamete genomes.</title>
        <authorList>
            <person name="Campoy J.A."/>
            <person name="Sun H."/>
            <person name="Goel M."/>
            <person name="Jiao W.-B."/>
            <person name="Folz-Donahue K."/>
            <person name="Wang N."/>
            <person name="Rubio M."/>
            <person name="Liu C."/>
            <person name="Kukat C."/>
            <person name="Ruiz D."/>
            <person name="Huettel B."/>
            <person name="Schneeberger K."/>
        </authorList>
    </citation>
    <scope>NUCLEOTIDE SEQUENCE [LARGE SCALE GENOMIC DNA]</scope>
    <source>
        <strain evidence="2">cv. Rojo Pasion</strain>
    </source>
</reference>
<organism evidence="1 2">
    <name type="scientific">Prunus armeniaca</name>
    <name type="common">Apricot</name>
    <name type="synonym">Armeniaca vulgaris</name>
    <dbReference type="NCBI Taxonomy" id="36596"/>
    <lineage>
        <taxon>Eukaryota</taxon>
        <taxon>Viridiplantae</taxon>
        <taxon>Streptophyta</taxon>
        <taxon>Embryophyta</taxon>
        <taxon>Tracheophyta</taxon>
        <taxon>Spermatophyta</taxon>
        <taxon>Magnoliopsida</taxon>
        <taxon>eudicotyledons</taxon>
        <taxon>Gunneridae</taxon>
        <taxon>Pentapetalae</taxon>
        <taxon>rosids</taxon>
        <taxon>fabids</taxon>
        <taxon>Rosales</taxon>
        <taxon>Rosaceae</taxon>
        <taxon>Amygdaloideae</taxon>
        <taxon>Amygdaleae</taxon>
        <taxon>Prunus</taxon>
    </lineage>
</organism>
<evidence type="ECO:0000313" key="1">
    <source>
        <dbReference type="EMBL" id="CAB4307050.1"/>
    </source>
</evidence>
<dbReference type="EMBL" id="CAEKKB010000004">
    <property type="protein sequence ID" value="CAB4307050.1"/>
    <property type="molecule type" value="Genomic_DNA"/>
</dbReference>
<keyword evidence="2" id="KW-1185">Reference proteome</keyword>
<sequence length="64" mass="7488">MVRRISGKTYLHTPIGQAIFVEEFLYIADQDQNPHPQDATFDPKQLKVLKDFQYMTKMKESIEG</sequence>
<name>A0A6J5WZI3_PRUAR</name>
<evidence type="ECO:0000313" key="2">
    <source>
        <dbReference type="Proteomes" id="UP000507245"/>
    </source>
</evidence>